<comment type="similarity">
    <text evidence="7">Belongs to the transglycosylase MltG family.</text>
</comment>
<dbReference type="EMBL" id="JACWUN010000009">
    <property type="protein sequence ID" value="MBD1400778.1"/>
    <property type="molecule type" value="Genomic_DNA"/>
</dbReference>
<sequence length="331" mass="37190">MRRFFLIIFLVSAFVVGGLIVSSWRLLITPVTPPGAVSLDVTPGSSLQRVARNLEEQGVISHALLLRLLAKWHEQEQQIHAGRYTFVAPATAEEVLQRLVRGDVDRVSLTIPEGYTLQQIIERIGEEGYGEVDTLWQLARDPQFIASLGVEADSLEGYLFPETYRFVPGTSEANLLRMMVEEFQRALSPENHEAARRLGLSLHEHVTLASLIEKETGVVAEMPLISSVFHNRLAINMRLQTDPTVVYGVEDYSGTITRRHLNTPTPYNTYIIYGLPPGPIASPGRAALHAAVFPGESDYYYFVSRGDGSHHFSRTLREHNNAVQKYLRNRR</sequence>
<dbReference type="GO" id="GO:0008932">
    <property type="term" value="F:lytic endotransglycosylase activity"/>
    <property type="evidence" value="ECO:0007669"/>
    <property type="project" value="UniProtKB-UniRule"/>
</dbReference>
<accession>A0A8J6QRB0</accession>
<keyword evidence="2 7" id="KW-0812">Transmembrane</keyword>
<evidence type="ECO:0000256" key="2">
    <source>
        <dbReference type="ARBA" id="ARBA00022692"/>
    </source>
</evidence>
<evidence type="ECO:0000256" key="3">
    <source>
        <dbReference type="ARBA" id="ARBA00022989"/>
    </source>
</evidence>
<dbReference type="Gene3D" id="3.30.1490.480">
    <property type="entry name" value="Endolytic murein transglycosylase"/>
    <property type="match status" value="1"/>
</dbReference>
<name>A0A8J6QRB0_9BACT</name>
<reference evidence="8" key="1">
    <citation type="submission" date="2020-09" db="EMBL/GenBank/DDBJ databases">
        <title>Pelobacter alkaliphilus sp. nov., a novel anaerobic arsenate-reducing bacterium from terrestrial mud volcano.</title>
        <authorList>
            <person name="Khomyakova M.A."/>
            <person name="Merkel A.Y."/>
            <person name="Slobodkin A.I."/>
        </authorList>
    </citation>
    <scope>NUCLEOTIDE SEQUENCE</scope>
    <source>
        <strain evidence="8">M08fum</strain>
    </source>
</reference>
<evidence type="ECO:0000256" key="1">
    <source>
        <dbReference type="ARBA" id="ARBA00022475"/>
    </source>
</evidence>
<dbReference type="InterPro" id="IPR003770">
    <property type="entry name" value="MLTG-like"/>
</dbReference>
<dbReference type="HAMAP" id="MF_02065">
    <property type="entry name" value="MltG"/>
    <property type="match status" value="1"/>
</dbReference>
<dbReference type="CDD" id="cd08010">
    <property type="entry name" value="MltG_like"/>
    <property type="match status" value="1"/>
</dbReference>
<keyword evidence="6 7" id="KW-0961">Cell wall biogenesis/degradation</keyword>
<evidence type="ECO:0000313" key="9">
    <source>
        <dbReference type="Proteomes" id="UP000632828"/>
    </source>
</evidence>
<dbReference type="Proteomes" id="UP000632828">
    <property type="component" value="Unassembled WGS sequence"/>
</dbReference>
<evidence type="ECO:0000256" key="7">
    <source>
        <dbReference type="HAMAP-Rule" id="MF_02065"/>
    </source>
</evidence>
<keyword evidence="9" id="KW-1185">Reference proteome</keyword>
<comment type="caution">
    <text evidence="8">The sequence shown here is derived from an EMBL/GenBank/DDBJ whole genome shotgun (WGS) entry which is preliminary data.</text>
</comment>
<dbReference type="PANTHER" id="PTHR30518">
    <property type="entry name" value="ENDOLYTIC MUREIN TRANSGLYCOSYLASE"/>
    <property type="match status" value="1"/>
</dbReference>
<dbReference type="GO" id="GO:0071555">
    <property type="term" value="P:cell wall organization"/>
    <property type="evidence" value="ECO:0007669"/>
    <property type="project" value="UniProtKB-KW"/>
</dbReference>
<evidence type="ECO:0000313" key="8">
    <source>
        <dbReference type="EMBL" id="MBD1400778.1"/>
    </source>
</evidence>
<comment type="function">
    <text evidence="7">Functions as a peptidoglycan terminase that cleaves nascent peptidoglycan strands endolytically to terminate their elongation.</text>
</comment>
<dbReference type="NCBIfam" id="TIGR00247">
    <property type="entry name" value="endolytic transglycosylase MltG"/>
    <property type="match status" value="1"/>
</dbReference>
<protein>
    <recommendedName>
        <fullName evidence="7">Endolytic murein transglycosylase</fullName>
        <ecNumber evidence="7">4.2.2.29</ecNumber>
    </recommendedName>
    <alternativeName>
        <fullName evidence="7">Peptidoglycan lytic transglycosylase</fullName>
    </alternativeName>
    <alternativeName>
        <fullName evidence="7">Peptidoglycan polymerization terminase</fullName>
    </alternativeName>
</protein>
<dbReference type="EC" id="4.2.2.29" evidence="7"/>
<keyword evidence="5 7" id="KW-0456">Lyase</keyword>
<proteinExistence type="inferred from homology"/>
<dbReference type="Pfam" id="PF02618">
    <property type="entry name" value="YceG"/>
    <property type="match status" value="1"/>
</dbReference>
<dbReference type="RefSeq" id="WP_191155688.1">
    <property type="nucleotide sequence ID" value="NZ_JACWUN010000009.1"/>
</dbReference>
<keyword evidence="4 7" id="KW-0472">Membrane</keyword>
<dbReference type="GO" id="GO:0005886">
    <property type="term" value="C:plasma membrane"/>
    <property type="evidence" value="ECO:0007669"/>
    <property type="project" value="UniProtKB-UniRule"/>
</dbReference>
<comment type="catalytic activity">
    <reaction evidence="7">
        <text>a peptidoglycan chain = a peptidoglycan chain with N-acetyl-1,6-anhydromuramyl-[peptide] at the reducing end + a peptidoglycan chain with N-acetylglucosamine at the non-reducing end.</text>
        <dbReference type="EC" id="4.2.2.29"/>
    </reaction>
</comment>
<evidence type="ECO:0000256" key="6">
    <source>
        <dbReference type="ARBA" id="ARBA00023316"/>
    </source>
</evidence>
<evidence type="ECO:0000256" key="4">
    <source>
        <dbReference type="ARBA" id="ARBA00023136"/>
    </source>
</evidence>
<dbReference type="GO" id="GO:0009252">
    <property type="term" value="P:peptidoglycan biosynthetic process"/>
    <property type="evidence" value="ECO:0007669"/>
    <property type="project" value="UniProtKB-UniRule"/>
</dbReference>
<dbReference type="AlphaFoldDB" id="A0A8J6QRB0"/>
<evidence type="ECO:0000256" key="5">
    <source>
        <dbReference type="ARBA" id="ARBA00023239"/>
    </source>
</evidence>
<organism evidence="8 9">
    <name type="scientific">Pelovirga terrestris</name>
    <dbReference type="NCBI Taxonomy" id="2771352"/>
    <lineage>
        <taxon>Bacteria</taxon>
        <taxon>Pseudomonadati</taxon>
        <taxon>Thermodesulfobacteriota</taxon>
        <taxon>Desulfuromonadia</taxon>
        <taxon>Geobacterales</taxon>
        <taxon>Geobacteraceae</taxon>
        <taxon>Pelovirga</taxon>
    </lineage>
</organism>
<dbReference type="FunFam" id="3.30.160.60:FF:000242">
    <property type="entry name" value="Endolytic murein transglycosylase"/>
    <property type="match status" value="1"/>
</dbReference>
<dbReference type="PANTHER" id="PTHR30518:SF2">
    <property type="entry name" value="ENDOLYTIC MUREIN TRANSGLYCOSYLASE"/>
    <property type="match status" value="1"/>
</dbReference>
<gene>
    <name evidence="7 8" type="primary">mltG</name>
    <name evidence="8" type="ORF">ICT70_08860</name>
</gene>
<dbReference type="Gene3D" id="3.30.160.60">
    <property type="entry name" value="Classic Zinc Finger"/>
    <property type="match status" value="1"/>
</dbReference>
<keyword evidence="1 7" id="KW-1003">Cell membrane</keyword>
<keyword evidence="3 7" id="KW-1133">Transmembrane helix</keyword>
<feature type="site" description="Important for catalytic activity" evidence="7">
    <location>
        <position position="215"/>
    </location>
</feature>